<sequence length="254" mass="28220">MSRTIAIHSSKGGTGKTSLALNLAGSYVSSGKKVCLMDMDSKGPSLHSFFNVTPNNYFNEYLRGAISIHETLTNIDLDRSGQKGELYVAFSDPEIGAIREFSTMDRKWQTKILKRLINAKKDLEGLGIDIIILDTSPGVEFGSVNAVAVSDFVLVTVKPNKICIQSIEQVINGIYRMLGKECAIIENMCPESKDHYCSLSNTNLEVPILESILCRCDISTLVCKEIITLQRPEHPYSKSVFRIRDKLDSHLNLD</sequence>
<reference evidence="2 3" key="1">
    <citation type="submission" date="2018-08" db="EMBL/GenBank/DDBJ databases">
        <title>The metabolism and importance of syntrophic acetate oxidation coupled to methane or sulfide production in haloalkaline environments.</title>
        <authorList>
            <person name="Timmers P.H.A."/>
            <person name="Vavourakis C.D."/>
            <person name="Sorokin D.Y."/>
            <person name="Sinninghe Damste J.S."/>
            <person name="Muyzer G."/>
            <person name="Stams A.J.M."/>
            <person name="Plugge C.M."/>
        </authorList>
    </citation>
    <scope>NUCLEOTIDE SEQUENCE [LARGE SCALE GENOMIC DNA]</scope>
    <source>
        <strain evidence="2">MSAO_Arc3</strain>
    </source>
</reference>
<proteinExistence type="predicted"/>
<dbReference type="AlphaFoldDB" id="A0A3R7XTG5"/>
<dbReference type="Pfam" id="PF13614">
    <property type="entry name" value="AAA_31"/>
    <property type="match status" value="1"/>
</dbReference>
<comment type="caution">
    <text evidence="2">The sequence shown here is derived from an EMBL/GenBank/DDBJ whole genome shotgun (WGS) entry which is preliminary data.</text>
</comment>
<gene>
    <name evidence="2" type="ORF">D5R95_06185</name>
</gene>
<evidence type="ECO:0000313" key="2">
    <source>
        <dbReference type="EMBL" id="RQD83626.1"/>
    </source>
</evidence>
<dbReference type="SUPFAM" id="SSF52540">
    <property type="entry name" value="P-loop containing nucleoside triphosphate hydrolases"/>
    <property type="match status" value="1"/>
</dbReference>
<dbReference type="InterPro" id="IPR025669">
    <property type="entry name" value="AAA_dom"/>
</dbReference>
<protein>
    <submittedName>
        <fullName evidence="2">ParA family protein</fullName>
    </submittedName>
</protein>
<evidence type="ECO:0000313" key="3">
    <source>
        <dbReference type="Proteomes" id="UP000284763"/>
    </source>
</evidence>
<evidence type="ECO:0000259" key="1">
    <source>
        <dbReference type="Pfam" id="PF13614"/>
    </source>
</evidence>
<organism evidence="2 3">
    <name type="scientific">Methanosalsum natronophilum</name>
    <dbReference type="NCBI Taxonomy" id="768733"/>
    <lineage>
        <taxon>Archaea</taxon>
        <taxon>Methanobacteriati</taxon>
        <taxon>Methanobacteriota</taxon>
        <taxon>Stenosarchaea group</taxon>
        <taxon>Methanomicrobia</taxon>
        <taxon>Methanosarcinales</taxon>
        <taxon>Methanosarcinaceae</taxon>
        <taxon>Methanosalsum</taxon>
    </lineage>
</organism>
<dbReference type="RefSeq" id="WP_259134263.1">
    <property type="nucleotide sequence ID" value="NZ_JANUCS010000005.1"/>
</dbReference>
<dbReference type="PANTHER" id="PTHR13696:SF52">
    <property type="entry name" value="PARA FAMILY PROTEIN CT_582"/>
    <property type="match status" value="1"/>
</dbReference>
<dbReference type="Gene3D" id="3.40.50.300">
    <property type="entry name" value="P-loop containing nucleotide triphosphate hydrolases"/>
    <property type="match status" value="1"/>
</dbReference>
<dbReference type="PANTHER" id="PTHR13696">
    <property type="entry name" value="P-LOOP CONTAINING NUCLEOSIDE TRIPHOSPHATE HYDROLASE"/>
    <property type="match status" value="1"/>
</dbReference>
<feature type="domain" description="AAA" evidence="1">
    <location>
        <begin position="3"/>
        <end position="176"/>
    </location>
</feature>
<dbReference type="InterPro" id="IPR050678">
    <property type="entry name" value="DNA_Partitioning_ATPase"/>
</dbReference>
<dbReference type="EMBL" id="QZAB01000391">
    <property type="protein sequence ID" value="RQD83626.1"/>
    <property type="molecule type" value="Genomic_DNA"/>
</dbReference>
<dbReference type="Proteomes" id="UP000284763">
    <property type="component" value="Unassembled WGS sequence"/>
</dbReference>
<dbReference type="InterPro" id="IPR027417">
    <property type="entry name" value="P-loop_NTPase"/>
</dbReference>
<name>A0A3R7XTG5_9EURY</name>
<accession>A0A3R7XTG5</accession>